<comment type="caution">
    <text evidence="2">The sequence shown here is derived from an EMBL/GenBank/DDBJ whole genome shotgun (WGS) entry which is preliminary data.</text>
</comment>
<accession>A0A8X7NXH5</accession>
<feature type="region of interest" description="Disordered" evidence="1">
    <location>
        <begin position="61"/>
        <end position="96"/>
    </location>
</feature>
<evidence type="ECO:0000313" key="3">
    <source>
        <dbReference type="Proteomes" id="UP000886595"/>
    </source>
</evidence>
<organism evidence="2 3">
    <name type="scientific">Brassica carinata</name>
    <name type="common">Ethiopian mustard</name>
    <name type="synonym">Abyssinian cabbage</name>
    <dbReference type="NCBI Taxonomy" id="52824"/>
    <lineage>
        <taxon>Eukaryota</taxon>
        <taxon>Viridiplantae</taxon>
        <taxon>Streptophyta</taxon>
        <taxon>Embryophyta</taxon>
        <taxon>Tracheophyta</taxon>
        <taxon>Spermatophyta</taxon>
        <taxon>Magnoliopsida</taxon>
        <taxon>eudicotyledons</taxon>
        <taxon>Gunneridae</taxon>
        <taxon>Pentapetalae</taxon>
        <taxon>rosids</taxon>
        <taxon>malvids</taxon>
        <taxon>Brassicales</taxon>
        <taxon>Brassicaceae</taxon>
        <taxon>Brassiceae</taxon>
        <taxon>Brassica</taxon>
    </lineage>
</organism>
<dbReference type="EMBL" id="JAAMPC010001579">
    <property type="protein sequence ID" value="KAG2240635.1"/>
    <property type="molecule type" value="Genomic_DNA"/>
</dbReference>
<protein>
    <submittedName>
        <fullName evidence="2">Uncharacterized protein</fullName>
    </submittedName>
</protein>
<evidence type="ECO:0000313" key="2">
    <source>
        <dbReference type="EMBL" id="KAG2240635.1"/>
    </source>
</evidence>
<evidence type="ECO:0000256" key="1">
    <source>
        <dbReference type="SAM" id="MobiDB-lite"/>
    </source>
</evidence>
<dbReference type="Proteomes" id="UP000886595">
    <property type="component" value="Unassembled WGS sequence"/>
</dbReference>
<reference evidence="2 3" key="1">
    <citation type="submission" date="2020-02" db="EMBL/GenBank/DDBJ databases">
        <authorList>
            <person name="Ma Q."/>
            <person name="Huang Y."/>
            <person name="Song X."/>
            <person name="Pei D."/>
        </authorList>
    </citation>
    <scope>NUCLEOTIDE SEQUENCE [LARGE SCALE GENOMIC DNA]</scope>
    <source>
        <strain evidence="2">Sxm20200214</strain>
        <tissue evidence="2">Leaf</tissue>
    </source>
</reference>
<keyword evidence="3" id="KW-1185">Reference proteome</keyword>
<dbReference type="OrthoDB" id="1134353at2759"/>
<proteinExistence type="predicted"/>
<gene>
    <name evidence="2" type="ORF">Bca52824_090599</name>
</gene>
<dbReference type="AlphaFoldDB" id="A0A8X7NXH5"/>
<name>A0A8X7NXH5_BRACI</name>
<sequence>MEIKLPTDDITEVEFEYIKIETLLYMFLSFHEEADCLQRLKMLLLQKQDVGNHSSIALRESRRKRRHDDIRGYRRPEESRPITRTPAAGCSQTRRDRSSGEALLERVTMEEIIQFCHGQLRSNSDIAERRHQICNIEWWKRADIARFLCSPS</sequence>
<feature type="compositionally biased region" description="Basic and acidic residues" evidence="1">
    <location>
        <begin position="67"/>
        <end position="81"/>
    </location>
</feature>